<dbReference type="GO" id="GO:0008017">
    <property type="term" value="F:microtubule binding"/>
    <property type="evidence" value="ECO:0007669"/>
    <property type="project" value="TreeGrafter"/>
</dbReference>
<dbReference type="AlphaFoldDB" id="A0AAR5Q1C2"/>
<protein>
    <recommendedName>
        <fullName evidence="2">CCDC66 domain-containing protein</fullName>
    </recommendedName>
</protein>
<dbReference type="GO" id="GO:0060271">
    <property type="term" value="P:cilium assembly"/>
    <property type="evidence" value="ECO:0007669"/>
    <property type="project" value="TreeGrafter"/>
</dbReference>
<feature type="compositionally biased region" description="Basic and acidic residues" evidence="1">
    <location>
        <begin position="661"/>
        <end position="674"/>
    </location>
</feature>
<feature type="compositionally biased region" description="Basic and acidic residues" evidence="1">
    <location>
        <begin position="214"/>
        <end position="226"/>
    </location>
</feature>
<feature type="compositionally biased region" description="Polar residues" evidence="1">
    <location>
        <begin position="374"/>
        <end position="391"/>
    </location>
</feature>
<dbReference type="PANTHER" id="PTHR22736">
    <property type="entry name" value="COILED-COIL DOMAIN-CONTAINING PROTEIN 66"/>
    <property type="match status" value="1"/>
</dbReference>
<feature type="region of interest" description="Disordered" evidence="1">
    <location>
        <begin position="511"/>
        <end position="590"/>
    </location>
</feature>
<dbReference type="Pfam" id="PF15236">
    <property type="entry name" value="CCDC66"/>
    <property type="match status" value="1"/>
</dbReference>
<feature type="region of interest" description="Disordered" evidence="1">
    <location>
        <begin position="36"/>
        <end position="234"/>
    </location>
</feature>
<feature type="region of interest" description="Disordered" evidence="1">
    <location>
        <begin position="648"/>
        <end position="683"/>
    </location>
</feature>
<dbReference type="InterPro" id="IPR040467">
    <property type="entry name" value="CCDC66_dom"/>
</dbReference>
<evidence type="ECO:0000313" key="3">
    <source>
        <dbReference type="EnsemblMetazoa" id="XP_019766891.1"/>
    </source>
</evidence>
<reference evidence="4" key="1">
    <citation type="journal article" date="2013" name="Genome Biol.">
        <title>Draft genome of the mountain pine beetle, Dendroctonus ponderosae Hopkins, a major forest pest.</title>
        <authorList>
            <person name="Keeling C.I."/>
            <person name="Yuen M.M."/>
            <person name="Liao N.Y."/>
            <person name="Docking T.R."/>
            <person name="Chan S.K."/>
            <person name="Taylor G.A."/>
            <person name="Palmquist D.L."/>
            <person name="Jackman S.D."/>
            <person name="Nguyen A."/>
            <person name="Li M."/>
            <person name="Henderson H."/>
            <person name="Janes J.K."/>
            <person name="Zhao Y."/>
            <person name="Pandoh P."/>
            <person name="Moore R."/>
            <person name="Sperling F.A."/>
            <person name="Huber D.P."/>
            <person name="Birol I."/>
            <person name="Jones S.J."/>
            <person name="Bohlmann J."/>
        </authorList>
    </citation>
    <scope>NUCLEOTIDE SEQUENCE</scope>
</reference>
<dbReference type="PANTHER" id="PTHR22736:SF2">
    <property type="entry name" value="COILED-COIL DOMAIN-CONTAINING PROTEIN 66"/>
    <property type="match status" value="1"/>
</dbReference>
<feature type="compositionally biased region" description="Basic residues" evidence="1">
    <location>
        <begin position="575"/>
        <end position="590"/>
    </location>
</feature>
<evidence type="ECO:0000256" key="1">
    <source>
        <dbReference type="SAM" id="MobiDB-lite"/>
    </source>
</evidence>
<dbReference type="EnsemblMetazoa" id="XM_019911332.1">
    <property type="protein sequence ID" value="XP_019766891.1"/>
    <property type="gene ID" value="LOC109542205"/>
</dbReference>
<sequence length="711" mass="82659">MTAFPCSNSMSLVERKKQQWAREREELANLGVQFKRSQYSGSVDKGSVDRLRYGSKQSLVEDYEARERRSSLPPLYKNQYNSNYDYPPPKADRGGETSGYGSDSFPTPEYKPLPSTGEGQWTGRQQQPSGYESSSSYRDDRPKWGKSWPPKEQPYKSEPPNWVKRGLEAEGAIVVGNSSPSVSPEQRGEENDRPCTGSSFSQHRSYIRGQNVHIDSEELAEREQRRQQALAHQDAIRKQLEERELRRQEERARRIREEHEEELRIEREQECERQRKLEEERVREEKLERDRKRKEAIKQALELAEKEAKLEKMRLKMQKQSTILEANITENVIEKVKVCDDRKTPPGTSRVQAENQLNNQRDVVAVPPRENISKEINNNLSPEQRSNSRSLTPRLHSPRNNSNNFTPRPEQQFAYVFQPSLEGLQNIQYAVLIPTAQYSIAVAPPSERTVPNSARTENRILTPTRYRNNAPKCDSSTQTDSTMFNSARSSDGGDTHEKYLREKMSNLELSYENKRRVRRSRSETMDDRPKWGVNRPPTRYMKQSEKDPVYQKRKLKRESANEKNSSDDSRTGTPIRHRKKDLNAKRRSRARWRTEERLFSGTDNTYHSELVRIETDKDQLYLKCCCTCRCPRHSRSSSGQVDILRIEENNQWDPPSGPHGTRRERGHSLPEFHTHPPSSDQNADILSKLSSLHNGLLLEQEKWENSPRTPN</sequence>
<feature type="domain" description="CCDC66" evidence="2">
    <location>
        <begin position="197"/>
        <end position="319"/>
    </location>
</feature>
<keyword evidence="4" id="KW-1185">Reference proteome</keyword>
<accession>A0AAR5Q1C2</accession>
<feature type="compositionally biased region" description="Polar residues" evidence="1">
    <location>
        <begin position="117"/>
        <end position="136"/>
    </location>
</feature>
<feature type="region of interest" description="Disordered" evidence="1">
    <location>
        <begin position="367"/>
        <end position="407"/>
    </location>
</feature>
<dbReference type="Proteomes" id="UP000019118">
    <property type="component" value="Unassembled WGS sequence"/>
</dbReference>
<dbReference type="GO" id="GO:0005929">
    <property type="term" value="C:cilium"/>
    <property type="evidence" value="ECO:0007669"/>
    <property type="project" value="TreeGrafter"/>
</dbReference>
<feature type="region of interest" description="Disordered" evidence="1">
    <location>
        <begin position="465"/>
        <end position="496"/>
    </location>
</feature>
<organism evidence="3 4">
    <name type="scientific">Dendroctonus ponderosae</name>
    <name type="common">Mountain pine beetle</name>
    <dbReference type="NCBI Taxonomy" id="77166"/>
    <lineage>
        <taxon>Eukaryota</taxon>
        <taxon>Metazoa</taxon>
        <taxon>Ecdysozoa</taxon>
        <taxon>Arthropoda</taxon>
        <taxon>Hexapoda</taxon>
        <taxon>Insecta</taxon>
        <taxon>Pterygota</taxon>
        <taxon>Neoptera</taxon>
        <taxon>Endopterygota</taxon>
        <taxon>Coleoptera</taxon>
        <taxon>Polyphaga</taxon>
        <taxon>Cucujiformia</taxon>
        <taxon>Curculionidae</taxon>
        <taxon>Scolytinae</taxon>
        <taxon>Dendroctonus</taxon>
    </lineage>
</organism>
<reference evidence="3" key="2">
    <citation type="submission" date="2024-08" db="UniProtKB">
        <authorList>
            <consortium name="EnsemblMetazoa"/>
        </authorList>
    </citation>
    <scope>IDENTIFICATION</scope>
</reference>
<evidence type="ECO:0000313" key="4">
    <source>
        <dbReference type="Proteomes" id="UP000019118"/>
    </source>
</evidence>
<feature type="compositionally biased region" description="Basic and acidic residues" evidence="1">
    <location>
        <begin position="520"/>
        <end position="530"/>
    </location>
</feature>
<feature type="compositionally biased region" description="Basic and acidic residues" evidence="1">
    <location>
        <begin position="557"/>
        <end position="570"/>
    </location>
</feature>
<feature type="compositionally biased region" description="Polar residues" evidence="1">
    <location>
        <begin position="474"/>
        <end position="489"/>
    </location>
</feature>
<dbReference type="KEGG" id="dpa:109542205"/>
<feature type="compositionally biased region" description="Basic and acidic residues" evidence="1">
    <location>
        <begin position="258"/>
        <end position="290"/>
    </location>
</feature>
<proteinExistence type="predicted"/>
<feature type="region of interest" description="Disordered" evidence="1">
    <location>
        <begin position="258"/>
        <end position="293"/>
    </location>
</feature>
<dbReference type="GeneID" id="109542205"/>
<name>A0AAR5Q1C2_DENPD</name>
<dbReference type="InterPro" id="IPR039183">
    <property type="entry name" value="CCD66"/>
</dbReference>
<evidence type="ECO:0000259" key="2">
    <source>
        <dbReference type="Pfam" id="PF15236"/>
    </source>
</evidence>
<dbReference type="GO" id="GO:0005874">
    <property type="term" value="C:microtubule"/>
    <property type="evidence" value="ECO:0007669"/>
    <property type="project" value="TreeGrafter"/>
</dbReference>